<feature type="binding site" evidence="3">
    <location>
        <position position="6"/>
    </location>
    <ligand>
        <name>a divalent metal cation</name>
        <dbReference type="ChEBI" id="CHEBI:60240"/>
        <label>1</label>
    </ligand>
</feature>
<dbReference type="PANTHER" id="PTHR46124:SF2">
    <property type="entry name" value="D-AMINOACYL-TRNA DEACYLASE"/>
    <property type="match status" value="1"/>
</dbReference>
<dbReference type="PIRSF" id="PIRSF005902">
    <property type="entry name" value="DNase_TatD"/>
    <property type="match status" value="1"/>
</dbReference>
<dbReference type="SUPFAM" id="SSF51556">
    <property type="entry name" value="Metallo-dependent hydrolases"/>
    <property type="match status" value="1"/>
</dbReference>
<name>A0A1F5P4G3_9BACT</name>
<dbReference type="GO" id="GO:0004536">
    <property type="term" value="F:DNA nuclease activity"/>
    <property type="evidence" value="ECO:0007669"/>
    <property type="project" value="InterPro"/>
</dbReference>
<feature type="binding site" evidence="3">
    <location>
        <position position="97"/>
    </location>
    <ligand>
        <name>a divalent metal cation</name>
        <dbReference type="ChEBI" id="CHEBI:60240"/>
        <label>1</label>
    </ligand>
</feature>
<accession>A0A1F5P4G3</accession>
<dbReference type="FunFam" id="3.20.20.140:FF:000005">
    <property type="entry name" value="TatD family hydrolase"/>
    <property type="match status" value="1"/>
</dbReference>
<comment type="caution">
    <text evidence="4">The sequence shown here is derived from an EMBL/GenBank/DDBJ whole genome shotgun (WGS) entry which is preliminary data.</text>
</comment>
<proteinExistence type="predicted"/>
<evidence type="ECO:0000256" key="3">
    <source>
        <dbReference type="PIRSR" id="PIRSR005902-1"/>
    </source>
</evidence>
<dbReference type="Proteomes" id="UP000176786">
    <property type="component" value="Unassembled WGS sequence"/>
</dbReference>
<dbReference type="EMBL" id="MFES01000035">
    <property type="protein sequence ID" value="OGE84773.1"/>
    <property type="molecule type" value="Genomic_DNA"/>
</dbReference>
<dbReference type="STRING" id="1817832.A3J48_01415"/>
<evidence type="ECO:0008006" key="6">
    <source>
        <dbReference type="Google" id="ProtNLM"/>
    </source>
</evidence>
<feature type="binding site" evidence="3">
    <location>
        <position position="171"/>
    </location>
    <ligand>
        <name>a divalent metal cation</name>
        <dbReference type="ChEBI" id="CHEBI:60240"/>
        <label>2</label>
    </ligand>
</feature>
<dbReference type="GO" id="GO:0046872">
    <property type="term" value="F:metal ion binding"/>
    <property type="evidence" value="ECO:0007669"/>
    <property type="project" value="UniProtKB-KW"/>
</dbReference>
<gene>
    <name evidence="4" type="ORF">A3J48_01415</name>
</gene>
<dbReference type="InterPro" id="IPR018228">
    <property type="entry name" value="DNase_TatD-rel_CS"/>
</dbReference>
<reference evidence="4 5" key="1">
    <citation type="journal article" date="2016" name="Nat. Commun.">
        <title>Thousands of microbial genomes shed light on interconnected biogeochemical processes in an aquifer system.</title>
        <authorList>
            <person name="Anantharaman K."/>
            <person name="Brown C.T."/>
            <person name="Hug L.A."/>
            <person name="Sharon I."/>
            <person name="Castelle C.J."/>
            <person name="Probst A.J."/>
            <person name="Thomas B.C."/>
            <person name="Singh A."/>
            <person name="Wilkins M.J."/>
            <person name="Karaoz U."/>
            <person name="Brodie E.L."/>
            <person name="Williams K.H."/>
            <person name="Hubbard S.S."/>
            <person name="Banfield J.F."/>
        </authorList>
    </citation>
    <scope>NUCLEOTIDE SEQUENCE [LARGE SCALE GENOMIC DNA]</scope>
</reference>
<feature type="binding site" evidence="3">
    <location>
        <position position="8"/>
    </location>
    <ligand>
        <name>a divalent metal cation</name>
        <dbReference type="ChEBI" id="CHEBI:60240"/>
        <label>1</label>
    </ligand>
</feature>
<feature type="binding site" evidence="3">
    <location>
        <position position="232"/>
    </location>
    <ligand>
        <name>a divalent metal cation</name>
        <dbReference type="ChEBI" id="CHEBI:60240"/>
        <label>1</label>
    </ligand>
</feature>
<organism evidence="4 5">
    <name type="scientific">Candidatus Doudnabacteria bacterium RIFCSPHIGHO2_02_FULL_46_11</name>
    <dbReference type="NCBI Taxonomy" id="1817832"/>
    <lineage>
        <taxon>Bacteria</taxon>
        <taxon>Candidatus Doudnaibacteriota</taxon>
    </lineage>
</organism>
<keyword evidence="2" id="KW-0378">Hydrolase</keyword>
<dbReference type="CDD" id="cd01310">
    <property type="entry name" value="TatD_DNAse"/>
    <property type="match status" value="1"/>
</dbReference>
<dbReference type="NCBIfam" id="TIGR00010">
    <property type="entry name" value="YchF/TatD family DNA exonuclease"/>
    <property type="match status" value="1"/>
</dbReference>
<dbReference type="AlphaFoldDB" id="A0A1F5P4G3"/>
<sequence>MLVDTHCHFEDERFEADREQAIEDNLKELAFVVNVCADPQNLETVAELSREYDKIYACLGVHPHFALRVMPDEVVALIKGALRQAQGDSNKIVGIGECGLDYYWQNQDLEGRTEYEAREAQAELFKAQIKLALEQNLPLVVHTRDEQAGYDAYQDVLRIFEEENVKKATIHSFSGDLRIARQFVERGFYLGISGILTFDPKRSSASPDSGKTNPLVEVVREIPLENLLLETDAPYLTPVPFRGKRNEPKFTKFIAKKIAEIKGVSVGKVLEATENNARNLFDIN</sequence>
<dbReference type="Pfam" id="PF01026">
    <property type="entry name" value="TatD_DNase"/>
    <property type="match status" value="1"/>
</dbReference>
<dbReference type="InterPro" id="IPR032466">
    <property type="entry name" value="Metal_Hydrolase"/>
</dbReference>
<protein>
    <recommendedName>
        <fullName evidence="6">Hydrolase TatD</fullName>
    </recommendedName>
</protein>
<evidence type="ECO:0000313" key="5">
    <source>
        <dbReference type="Proteomes" id="UP000176786"/>
    </source>
</evidence>
<dbReference type="InterPro" id="IPR015991">
    <property type="entry name" value="TatD/YcfH-like"/>
</dbReference>
<evidence type="ECO:0000256" key="1">
    <source>
        <dbReference type="ARBA" id="ARBA00022723"/>
    </source>
</evidence>
<dbReference type="PROSITE" id="PS01091">
    <property type="entry name" value="TATD_3"/>
    <property type="match status" value="1"/>
</dbReference>
<dbReference type="InterPro" id="IPR001130">
    <property type="entry name" value="TatD-like"/>
</dbReference>
<feature type="binding site" evidence="3">
    <location>
        <position position="142"/>
    </location>
    <ligand>
        <name>a divalent metal cation</name>
        <dbReference type="ChEBI" id="CHEBI:60240"/>
        <label>2</label>
    </ligand>
</feature>
<dbReference type="PANTHER" id="PTHR46124">
    <property type="entry name" value="D-AMINOACYL-TRNA DEACYLASE"/>
    <property type="match status" value="1"/>
</dbReference>
<evidence type="ECO:0000256" key="2">
    <source>
        <dbReference type="ARBA" id="ARBA00022801"/>
    </source>
</evidence>
<dbReference type="Gene3D" id="3.20.20.140">
    <property type="entry name" value="Metal-dependent hydrolases"/>
    <property type="match status" value="1"/>
</dbReference>
<keyword evidence="1 3" id="KW-0479">Metal-binding</keyword>
<evidence type="ECO:0000313" key="4">
    <source>
        <dbReference type="EMBL" id="OGE84773.1"/>
    </source>
</evidence>
<dbReference type="GO" id="GO:0016788">
    <property type="term" value="F:hydrolase activity, acting on ester bonds"/>
    <property type="evidence" value="ECO:0007669"/>
    <property type="project" value="InterPro"/>
</dbReference>